<dbReference type="CDD" id="cd02209">
    <property type="entry name" value="cupin_XRE_C"/>
    <property type="match status" value="1"/>
</dbReference>
<accession>A0A8J3V5J8</accession>
<evidence type="ECO:0000313" key="4">
    <source>
        <dbReference type="Proteomes" id="UP000605992"/>
    </source>
</evidence>
<dbReference type="AlphaFoldDB" id="A0A8J3V5J8"/>
<dbReference type="SUPFAM" id="SSF51182">
    <property type="entry name" value="RmlC-like cupins"/>
    <property type="match status" value="1"/>
</dbReference>
<gene>
    <name evidence="3" type="ORF">Pth03_61710</name>
</gene>
<keyword evidence="4" id="KW-1185">Reference proteome</keyword>
<dbReference type="InterPro" id="IPR050807">
    <property type="entry name" value="TransReg_Diox_bact_type"/>
</dbReference>
<evidence type="ECO:0000313" key="3">
    <source>
        <dbReference type="EMBL" id="GII57782.1"/>
    </source>
</evidence>
<dbReference type="SMART" id="SM00530">
    <property type="entry name" value="HTH_XRE"/>
    <property type="match status" value="1"/>
</dbReference>
<name>A0A8J3V5J8_9ACTN</name>
<dbReference type="InterPro" id="IPR011051">
    <property type="entry name" value="RmlC_Cupin_sf"/>
</dbReference>
<dbReference type="PANTHER" id="PTHR46797">
    <property type="entry name" value="HTH-TYPE TRANSCRIPTIONAL REGULATOR"/>
    <property type="match status" value="1"/>
</dbReference>
<dbReference type="GO" id="GO:0005829">
    <property type="term" value="C:cytosol"/>
    <property type="evidence" value="ECO:0007669"/>
    <property type="project" value="TreeGrafter"/>
</dbReference>
<protein>
    <submittedName>
        <fullName evidence="3">Hypothetical transcriptional regulator</fullName>
    </submittedName>
</protein>
<dbReference type="Gene3D" id="2.60.120.10">
    <property type="entry name" value="Jelly Rolls"/>
    <property type="match status" value="1"/>
</dbReference>
<feature type="domain" description="HTH cro/C1-type" evidence="2">
    <location>
        <begin position="12"/>
        <end position="66"/>
    </location>
</feature>
<sequence>MDEVNARVGARVRALRVERGLSLSALAAEAGVGKGSLSEIESGMRNATLATLYALAGPLGVPLASLLDDRIGAEVGADGVSARLLDARRYPDATVEVYALRLEPGADRSSPAHGPGVREHLLVTRGTIVAGPAGRESEIPAGRSSEWLSDVPHRYACQWDEPADAVLVITSPSAAEART</sequence>
<dbReference type="Pfam" id="PF01381">
    <property type="entry name" value="HTH_3"/>
    <property type="match status" value="1"/>
</dbReference>
<keyword evidence="1" id="KW-0238">DNA-binding</keyword>
<proteinExistence type="predicted"/>
<dbReference type="PANTHER" id="PTHR46797:SF1">
    <property type="entry name" value="METHYLPHOSPHONATE SYNTHASE"/>
    <property type="match status" value="1"/>
</dbReference>
<dbReference type="InterPro" id="IPR010982">
    <property type="entry name" value="Lambda_DNA-bd_dom_sf"/>
</dbReference>
<comment type="caution">
    <text evidence="3">The sequence shown here is derived from an EMBL/GenBank/DDBJ whole genome shotgun (WGS) entry which is preliminary data.</text>
</comment>
<dbReference type="GO" id="GO:0003700">
    <property type="term" value="F:DNA-binding transcription factor activity"/>
    <property type="evidence" value="ECO:0007669"/>
    <property type="project" value="TreeGrafter"/>
</dbReference>
<dbReference type="EMBL" id="BOOR01000055">
    <property type="protein sequence ID" value="GII57782.1"/>
    <property type="molecule type" value="Genomic_DNA"/>
</dbReference>
<dbReference type="Proteomes" id="UP000605992">
    <property type="component" value="Unassembled WGS sequence"/>
</dbReference>
<evidence type="ECO:0000256" key="1">
    <source>
        <dbReference type="ARBA" id="ARBA00023125"/>
    </source>
</evidence>
<reference evidence="3" key="1">
    <citation type="submission" date="2021-01" db="EMBL/GenBank/DDBJ databases">
        <title>Whole genome shotgun sequence of Planotetraspora thailandica NBRC 104271.</title>
        <authorList>
            <person name="Komaki H."/>
            <person name="Tamura T."/>
        </authorList>
    </citation>
    <scope>NUCLEOTIDE SEQUENCE</scope>
    <source>
        <strain evidence="3">NBRC 104271</strain>
    </source>
</reference>
<dbReference type="PROSITE" id="PS50943">
    <property type="entry name" value="HTH_CROC1"/>
    <property type="match status" value="1"/>
</dbReference>
<dbReference type="InterPro" id="IPR001387">
    <property type="entry name" value="Cro/C1-type_HTH"/>
</dbReference>
<dbReference type="InterPro" id="IPR014710">
    <property type="entry name" value="RmlC-like_jellyroll"/>
</dbReference>
<dbReference type="RefSeq" id="WP_203947890.1">
    <property type="nucleotide sequence ID" value="NZ_BOOR01000055.1"/>
</dbReference>
<dbReference type="CDD" id="cd00093">
    <property type="entry name" value="HTH_XRE"/>
    <property type="match status" value="1"/>
</dbReference>
<evidence type="ECO:0000259" key="2">
    <source>
        <dbReference type="PROSITE" id="PS50943"/>
    </source>
</evidence>
<organism evidence="3 4">
    <name type="scientific">Planotetraspora thailandica</name>
    <dbReference type="NCBI Taxonomy" id="487172"/>
    <lineage>
        <taxon>Bacteria</taxon>
        <taxon>Bacillati</taxon>
        <taxon>Actinomycetota</taxon>
        <taxon>Actinomycetes</taxon>
        <taxon>Streptosporangiales</taxon>
        <taxon>Streptosporangiaceae</taxon>
        <taxon>Planotetraspora</taxon>
    </lineage>
</organism>
<dbReference type="Gene3D" id="1.10.260.40">
    <property type="entry name" value="lambda repressor-like DNA-binding domains"/>
    <property type="match status" value="1"/>
</dbReference>
<dbReference type="SUPFAM" id="SSF47413">
    <property type="entry name" value="lambda repressor-like DNA-binding domains"/>
    <property type="match status" value="1"/>
</dbReference>
<dbReference type="GO" id="GO:0003677">
    <property type="term" value="F:DNA binding"/>
    <property type="evidence" value="ECO:0007669"/>
    <property type="project" value="UniProtKB-KW"/>
</dbReference>